<dbReference type="Pfam" id="PF11221">
    <property type="entry name" value="Med21"/>
    <property type="match status" value="1"/>
</dbReference>
<organism evidence="5 6">
    <name type="scientific">Euplotes crassus</name>
    <dbReference type="NCBI Taxonomy" id="5936"/>
    <lineage>
        <taxon>Eukaryota</taxon>
        <taxon>Sar</taxon>
        <taxon>Alveolata</taxon>
        <taxon>Ciliophora</taxon>
        <taxon>Intramacronucleata</taxon>
        <taxon>Spirotrichea</taxon>
        <taxon>Hypotrichia</taxon>
        <taxon>Euplotida</taxon>
        <taxon>Euplotidae</taxon>
        <taxon>Moneuplotes</taxon>
    </lineage>
</organism>
<evidence type="ECO:0000313" key="5">
    <source>
        <dbReference type="EMBL" id="CAI2382372.1"/>
    </source>
</evidence>
<dbReference type="InterPro" id="IPR037212">
    <property type="entry name" value="Med7/Med21-like"/>
</dbReference>
<keyword evidence="6" id="KW-1185">Reference proteome</keyword>
<dbReference type="Proteomes" id="UP001295684">
    <property type="component" value="Unassembled WGS sequence"/>
</dbReference>
<proteinExistence type="predicted"/>
<comment type="subcellular location">
    <subcellularLocation>
        <location evidence="1">Nucleus</location>
    </subcellularLocation>
</comment>
<keyword evidence="4" id="KW-0539">Nucleus</keyword>
<dbReference type="AlphaFoldDB" id="A0AAD2D6G0"/>
<dbReference type="GO" id="GO:0016592">
    <property type="term" value="C:mediator complex"/>
    <property type="evidence" value="ECO:0007669"/>
    <property type="project" value="InterPro"/>
</dbReference>
<accession>A0AAD2D6G0</accession>
<keyword evidence="3" id="KW-0804">Transcription</keyword>
<dbReference type="SUPFAM" id="SSF140718">
    <property type="entry name" value="Mediator hinge subcomplex-like"/>
    <property type="match status" value="1"/>
</dbReference>
<evidence type="ECO:0000256" key="3">
    <source>
        <dbReference type="ARBA" id="ARBA00023163"/>
    </source>
</evidence>
<keyword evidence="2" id="KW-0805">Transcription regulation</keyword>
<evidence type="ECO:0000313" key="6">
    <source>
        <dbReference type="Proteomes" id="UP001295684"/>
    </source>
</evidence>
<protein>
    <recommendedName>
        <fullName evidence="7">Mediator of RNA polymerase II transcription subunit 21</fullName>
    </recommendedName>
</protein>
<evidence type="ECO:0000256" key="4">
    <source>
        <dbReference type="ARBA" id="ARBA00023242"/>
    </source>
</evidence>
<evidence type="ECO:0000256" key="2">
    <source>
        <dbReference type="ARBA" id="ARBA00023015"/>
    </source>
</evidence>
<comment type="caution">
    <text evidence="5">The sequence shown here is derived from an EMBL/GenBank/DDBJ whole genome shotgun (WGS) entry which is preliminary data.</text>
</comment>
<sequence length="161" mass="18613">MNSSDQNAQEENMEVDDAFMFEDKVLKLQNMIQEYITEVATSVEYLQTNSIPIALKGEKSMADSTFEADRKRLEQGEEDMNTKKLDDKIEEFSTKLTNQFGNIFQEIKGMPELTSSDETEAEIVKRLQSLNADNEESVKQLEEVKENCDKIKTYIEDNYKL</sequence>
<name>A0AAD2D6G0_EUPCR</name>
<reference evidence="5" key="1">
    <citation type="submission" date="2023-07" db="EMBL/GenBank/DDBJ databases">
        <authorList>
            <consortium name="AG Swart"/>
            <person name="Singh M."/>
            <person name="Singh A."/>
            <person name="Seah K."/>
            <person name="Emmerich C."/>
        </authorList>
    </citation>
    <scope>NUCLEOTIDE SEQUENCE</scope>
    <source>
        <strain evidence="5">DP1</strain>
    </source>
</reference>
<gene>
    <name evidence="5" type="ORF">ECRASSUSDP1_LOCUS23844</name>
</gene>
<dbReference type="EMBL" id="CAMPGE010024543">
    <property type="protein sequence ID" value="CAI2382372.1"/>
    <property type="molecule type" value="Genomic_DNA"/>
</dbReference>
<evidence type="ECO:0008006" key="7">
    <source>
        <dbReference type="Google" id="ProtNLM"/>
    </source>
</evidence>
<evidence type="ECO:0000256" key="1">
    <source>
        <dbReference type="ARBA" id="ARBA00004123"/>
    </source>
</evidence>
<dbReference type="Gene3D" id="6.10.280.10">
    <property type="entry name" value="Mediator complex, subunit Med21"/>
    <property type="match status" value="1"/>
</dbReference>
<dbReference type="InterPro" id="IPR021384">
    <property type="entry name" value="Mediator_Med21"/>
</dbReference>